<gene>
    <name evidence="6" type="primary">htpG</name>
    <name evidence="6" type="ORF">H8B17_14900</name>
</gene>
<dbReference type="InterPro" id="IPR003594">
    <property type="entry name" value="HATPase_dom"/>
</dbReference>
<dbReference type="PANTHER" id="PTHR11528">
    <property type="entry name" value="HEAT SHOCK PROTEIN 90 FAMILY MEMBER"/>
    <property type="match status" value="1"/>
</dbReference>
<dbReference type="InterPro" id="IPR037196">
    <property type="entry name" value="HSP90_C"/>
</dbReference>
<evidence type="ECO:0000313" key="6">
    <source>
        <dbReference type="EMBL" id="MBD1426870.1"/>
    </source>
</evidence>
<evidence type="ECO:0000259" key="5">
    <source>
        <dbReference type="SMART" id="SM00387"/>
    </source>
</evidence>
<keyword evidence="2" id="KW-0547">Nucleotide-binding</keyword>
<dbReference type="InterPro" id="IPR001404">
    <property type="entry name" value="Hsp90_fam"/>
</dbReference>
<protein>
    <submittedName>
        <fullName evidence="6">Molecular chaperone HtpG</fullName>
    </submittedName>
</protein>
<dbReference type="RefSeq" id="WP_190310022.1">
    <property type="nucleotide sequence ID" value="NZ_JACNYK010000004.1"/>
</dbReference>
<dbReference type="EMBL" id="JACNYK010000004">
    <property type="protein sequence ID" value="MBD1426870.1"/>
    <property type="molecule type" value="Genomic_DNA"/>
</dbReference>
<dbReference type="SUPFAM" id="SSF54211">
    <property type="entry name" value="Ribosomal protein S5 domain 2-like"/>
    <property type="match status" value="1"/>
</dbReference>
<accession>A0ABR7Y6F4</accession>
<keyword evidence="7" id="KW-1185">Reference proteome</keyword>
<dbReference type="InterPro" id="IPR036890">
    <property type="entry name" value="HATPase_C_sf"/>
</dbReference>
<dbReference type="NCBIfam" id="NF003555">
    <property type="entry name" value="PRK05218.1"/>
    <property type="match status" value="1"/>
</dbReference>
<organism evidence="6 7">
    <name type="scientific">Sphingobacterium arenae</name>
    <dbReference type="NCBI Taxonomy" id="1280598"/>
    <lineage>
        <taxon>Bacteria</taxon>
        <taxon>Pseudomonadati</taxon>
        <taxon>Bacteroidota</taxon>
        <taxon>Sphingobacteriia</taxon>
        <taxon>Sphingobacteriales</taxon>
        <taxon>Sphingobacteriaceae</taxon>
        <taxon>Sphingobacterium</taxon>
    </lineage>
</organism>
<feature type="domain" description="Histidine kinase/HSP90-like ATPase" evidence="5">
    <location>
        <begin position="25"/>
        <end position="179"/>
    </location>
</feature>
<dbReference type="Proteomes" id="UP000606494">
    <property type="component" value="Unassembled WGS sequence"/>
</dbReference>
<dbReference type="InterPro" id="IPR020568">
    <property type="entry name" value="Ribosomal_Su5_D2-typ_SF"/>
</dbReference>
<dbReference type="PRINTS" id="PR00775">
    <property type="entry name" value="HEATSHOCK90"/>
</dbReference>
<dbReference type="PIRSF" id="PIRSF002583">
    <property type="entry name" value="Hsp90"/>
    <property type="match status" value="1"/>
</dbReference>
<proteinExistence type="inferred from homology"/>
<dbReference type="Pfam" id="PF13589">
    <property type="entry name" value="HATPase_c_3"/>
    <property type="match status" value="1"/>
</dbReference>
<dbReference type="Pfam" id="PF00183">
    <property type="entry name" value="HSP90"/>
    <property type="match status" value="1"/>
</dbReference>
<keyword evidence="3" id="KW-0067">ATP-binding</keyword>
<evidence type="ECO:0000256" key="4">
    <source>
        <dbReference type="ARBA" id="ARBA00023186"/>
    </source>
</evidence>
<evidence type="ECO:0000256" key="2">
    <source>
        <dbReference type="ARBA" id="ARBA00022741"/>
    </source>
</evidence>
<comment type="similarity">
    <text evidence="1">Belongs to the heat shock protein 90 family.</text>
</comment>
<dbReference type="CDD" id="cd16927">
    <property type="entry name" value="HATPase_Hsp90-like"/>
    <property type="match status" value="1"/>
</dbReference>
<reference evidence="6 7" key="1">
    <citation type="submission" date="2020-08" db="EMBL/GenBank/DDBJ databases">
        <title>Sphingobacterium sp. DN00404 isolated from aquaculture water.</title>
        <authorList>
            <person name="Zhang M."/>
        </authorList>
    </citation>
    <scope>NUCLEOTIDE SEQUENCE [LARGE SCALE GENOMIC DNA]</scope>
    <source>
        <strain evidence="6 7">KCTC 32294</strain>
    </source>
</reference>
<keyword evidence="4" id="KW-0143">Chaperone</keyword>
<dbReference type="SUPFAM" id="SSF55874">
    <property type="entry name" value="ATPase domain of HSP90 chaperone/DNA topoisomerase II/histidine kinase"/>
    <property type="match status" value="1"/>
</dbReference>
<dbReference type="Gene3D" id="3.40.50.11260">
    <property type="match status" value="1"/>
</dbReference>
<dbReference type="Gene3D" id="3.30.565.10">
    <property type="entry name" value="Histidine kinase-like ATPase, C-terminal domain"/>
    <property type="match status" value="1"/>
</dbReference>
<name>A0ABR7Y6F4_9SPHI</name>
<dbReference type="Gene3D" id="3.30.230.80">
    <property type="match status" value="1"/>
</dbReference>
<comment type="caution">
    <text evidence="6">The sequence shown here is derived from an EMBL/GenBank/DDBJ whole genome shotgun (WGS) entry which is preliminary data.</text>
</comment>
<evidence type="ECO:0000256" key="1">
    <source>
        <dbReference type="ARBA" id="ARBA00008239"/>
    </source>
</evidence>
<dbReference type="InterPro" id="IPR020575">
    <property type="entry name" value="Hsp90_N"/>
</dbReference>
<evidence type="ECO:0000313" key="7">
    <source>
        <dbReference type="Proteomes" id="UP000606494"/>
    </source>
</evidence>
<evidence type="ECO:0000256" key="3">
    <source>
        <dbReference type="ARBA" id="ARBA00022840"/>
    </source>
</evidence>
<dbReference type="SMART" id="SM00387">
    <property type="entry name" value="HATPase_c"/>
    <property type="match status" value="1"/>
</dbReference>
<sequence length="628" mass="71426">MQEKGSISIHTENIFPVIKKFLYSDNEIFLRELVSNAVDASQKIRRLSSLGKFQGELGDLTIDVKFDENAKTITISDRGIGMTAEEIKKYINQIAFSGATEFMEKFKEANDANEIIGRFGLGFYSAFMVADKVEIQSLSHQEGAEPAHWTCDGSTSYEISEGTRTERGTDVILHINEESQEFLNEGRLSEILNKYARFLPVPVRFGTKTESEPDGEDEEGKPKYKSVEVDNIINNTTPAWTKAPSELKDEDYLAFYRELYPYSMDEPLFWIHLNVDYPFNLTGILYFPKVKNEMDIQRNKIQLYSRQVFITDEVKDIVPEFLMLLQGVIDSPDIPLNVSRSFLQADSNVKKINNYITKKVADKLNEIFKADRKNFEQKWNDIALFIKYGMLSDEKFAEKANDFCLLSNMDKESFTLKEYYEKVKDIQVDKDGNIVYLYTNDPLQQDGFIASVKEKGYDVLVLDGQLDNHFVGYLEQKGGEKVQAKRVDADVVDKLIQKEETQTLSLSEEESKKASEIFEKAISRADMKVEVDALNTDGLPVSVTEDEFMRRMKDMAKTGGGMGFYGTLPDNYKVTVNGNHPLIKRILESSEEEGTQLAKQAFDLALLSRGLLKGGDLTSFIKRSVGMI</sequence>
<dbReference type="Gene3D" id="1.20.120.790">
    <property type="entry name" value="Heat shock protein 90, C-terminal domain"/>
    <property type="match status" value="1"/>
</dbReference>